<dbReference type="OrthoDB" id="2285229at2759"/>
<organism evidence="3 4">
    <name type="scientific">Zasmidium cellare ATCC 36951</name>
    <dbReference type="NCBI Taxonomy" id="1080233"/>
    <lineage>
        <taxon>Eukaryota</taxon>
        <taxon>Fungi</taxon>
        <taxon>Dikarya</taxon>
        <taxon>Ascomycota</taxon>
        <taxon>Pezizomycotina</taxon>
        <taxon>Dothideomycetes</taxon>
        <taxon>Dothideomycetidae</taxon>
        <taxon>Mycosphaerellales</taxon>
        <taxon>Mycosphaerellaceae</taxon>
        <taxon>Zasmidium</taxon>
    </lineage>
</organism>
<dbReference type="GO" id="GO:0000932">
    <property type="term" value="C:P-body"/>
    <property type="evidence" value="ECO:0007669"/>
    <property type="project" value="TreeGrafter"/>
</dbReference>
<sequence length="948" mass="107870">MPDIPQNDDVVARDEPINNLTRLPDEKAVLAQSQQEDGDSDELVSWTNVDKEGYDGSQEDHRFLQIGDLVEIEFTKSERESVLAVYVQSVRASGIVGQFFTMQGRWMHLPEKTVPYSIPNWVSPELVKPLLAHLPDPESFQELQGLMERAYMEDLSVPREVSAPLVKRMVDFYNESQDIYRRHASALDNAHDILSHDTDLRYGSLTSAATTLLQLPANQLPLTALFTVRKALSNGGFAFNIDRRSHRLTGYMQIRSKEQVRMVDNVRNWVRQWQDDLAATSVMNEWQLQRHRPTKGVTVMYGFLDKAKAIVEKNRLNRPTTRHQNVGPSKVRLPITPEQDSVKIQLEERFTEDETEIVRFMECWSCSHMFGDLPRIESLPPLILHALGLYDDLKISTGFLFLQELGTILPYENRIRFDQHLLLPSSQHSKPLQNLMSSLISMRNSHNFVDSMAGLRHDWGNLPVFCIDKEDAHEIDDGVSIEPAGVGPDGRPSHWVHIHVANPTAFFSRDHPLAKMARHMGESIYMPERTYMMLPRWATSKYFSLDSNRPCMTFSARLDEDGNMLDHKITPGIIRNVISLTPDSVDQILGATSSEQWPELTFTVGGSPPLGPNRQSTKSKKNRGFDVGDLKTLRSLAEKRAAIRRKAGGLFFDSNKPEVSVWQSFSRSGLSWDHPYRKGIRTVEGDPVIQFKTRGLVNWFEPSNRPGQSLVQELMLLAGELAAAWCAARQIPIIYRGTIKDHRKADPQRFWEENIGPHVKDGKTMPLHLGIQYIQLQGYTTLRTTPLAHKILGLPSYAKVTSPLRRYGDMIHHWQIEAALRHEAETGRSLLVEKCSKPDRSFLPFSGPVLDTIILGLQPRESIITRSKAMAEQFWVIMLVFRKAVFGEDGHLPFLPDTHFNPSLPQPMSVPARRGDVWEVHMHDVDVYRRALYVKPVRLIGREGAGLL</sequence>
<dbReference type="InterPro" id="IPR001900">
    <property type="entry name" value="RNase_II/R"/>
</dbReference>
<feature type="domain" description="RNB" evidence="2">
    <location>
        <begin position="456"/>
        <end position="822"/>
    </location>
</feature>
<dbReference type="PANTHER" id="PTHR23355">
    <property type="entry name" value="RIBONUCLEASE"/>
    <property type="match status" value="1"/>
</dbReference>
<dbReference type="Pfam" id="PF25522">
    <property type="entry name" value="OB_cyt-4"/>
    <property type="match status" value="1"/>
</dbReference>
<gene>
    <name evidence="3" type="ORF">M409DRAFT_65491</name>
</gene>
<evidence type="ECO:0000259" key="2">
    <source>
        <dbReference type="SMART" id="SM00955"/>
    </source>
</evidence>
<proteinExistence type="predicted"/>
<dbReference type="Pfam" id="PF23214">
    <property type="entry name" value="SH3_CYT4"/>
    <property type="match status" value="1"/>
</dbReference>
<accession>A0A6A6CNF2</accession>
<dbReference type="GO" id="GO:0006402">
    <property type="term" value="P:mRNA catabolic process"/>
    <property type="evidence" value="ECO:0007669"/>
    <property type="project" value="TreeGrafter"/>
</dbReference>
<dbReference type="InterPro" id="IPR050180">
    <property type="entry name" value="RNR_Ribonuclease"/>
</dbReference>
<dbReference type="InterPro" id="IPR056624">
    <property type="entry name" value="WH_CYT4"/>
</dbReference>
<dbReference type="RefSeq" id="XP_033669460.1">
    <property type="nucleotide sequence ID" value="XM_033816533.1"/>
</dbReference>
<dbReference type="GeneID" id="54569805"/>
<feature type="region of interest" description="Disordered" evidence="1">
    <location>
        <begin position="602"/>
        <end position="624"/>
    </location>
</feature>
<dbReference type="PANTHER" id="PTHR23355:SF65">
    <property type="entry name" value="EXORIBONUCLEASE CYT-4, PUTATIVE (AFU_ORTHOLOGUE AFUA_7G01550)-RELATED"/>
    <property type="match status" value="1"/>
</dbReference>
<dbReference type="InterPro" id="IPR057912">
    <property type="entry name" value="OB_CYT4_C"/>
</dbReference>
<dbReference type="Pfam" id="PF00773">
    <property type="entry name" value="RNB"/>
    <property type="match status" value="1"/>
</dbReference>
<protein>
    <recommendedName>
        <fullName evidence="2">RNB domain-containing protein</fullName>
    </recommendedName>
</protein>
<dbReference type="Proteomes" id="UP000799537">
    <property type="component" value="Unassembled WGS sequence"/>
</dbReference>
<dbReference type="SMART" id="SM00955">
    <property type="entry name" value="RNB"/>
    <property type="match status" value="1"/>
</dbReference>
<keyword evidence="4" id="KW-1185">Reference proteome</keyword>
<dbReference type="Pfam" id="PF23216">
    <property type="entry name" value="WHD_CYT4"/>
    <property type="match status" value="1"/>
</dbReference>
<dbReference type="EMBL" id="ML993590">
    <property type="protein sequence ID" value="KAF2168571.1"/>
    <property type="molecule type" value="Genomic_DNA"/>
</dbReference>
<dbReference type="AlphaFoldDB" id="A0A6A6CNF2"/>
<feature type="region of interest" description="Disordered" evidence="1">
    <location>
        <begin position="1"/>
        <end position="25"/>
    </location>
</feature>
<evidence type="ECO:0000313" key="3">
    <source>
        <dbReference type="EMBL" id="KAF2168571.1"/>
    </source>
</evidence>
<dbReference type="GO" id="GO:0000175">
    <property type="term" value="F:3'-5'-RNA exonuclease activity"/>
    <property type="evidence" value="ECO:0007669"/>
    <property type="project" value="TreeGrafter"/>
</dbReference>
<evidence type="ECO:0000313" key="4">
    <source>
        <dbReference type="Proteomes" id="UP000799537"/>
    </source>
</evidence>
<reference evidence="3" key="1">
    <citation type="journal article" date="2020" name="Stud. Mycol.">
        <title>101 Dothideomycetes genomes: a test case for predicting lifestyles and emergence of pathogens.</title>
        <authorList>
            <person name="Haridas S."/>
            <person name="Albert R."/>
            <person name="Binder M."/>
            <person name="Bloem J."/>
            <person name="Labutti K."/>
            <person name="Salamov A."/>
            <person name="Andreopoulos B."/>
            <person name="Baker S."/>
            <person name="Barry K."/>
            <person name="Bills G."/>
            <person name="Bluhm B."/>
            <person name="Cannon C."/>
            <person name="Castanera R."/>
            <person name="Culley D."/>
            <person name="Daum C."/>
            <person name="Ezra D."/>
            <person name="Gonzalez J."/>
            <person name="Henrissat B."/>
            <person name="Kuo A."/>
            <person name="Liang C."/>
            <person name="Lipzen A."/>
            <person name="Lutzoni F."/>
            <person name="Magnuson J."/>
            <person name="Mondo S."/>
            <person name="Nolan M."/>
            <person name="Ohm R."/>
            <person name="Pangilinan J."/>
            <person name="Park H.-J."/>
            <person name="Ramirez L."/>
            <person name="Alfaro M."/>
            <person name="Sun H."/>
            <person name="Tritt A."/>
            <person name="Yoshinaga Y."/>
            <person name="Zwiers L.-H."/>
            <person name="Turgeon B."/>
            <person name="Goodwin S."/>
            <person name="Spatafora J."/>
            <person name="Crous P."/>
            <person name="Grigoriev I."/>
        </authorList>
    </citation>
    <scope>NUCLEOTIDE SEQUENCE</scope>
    <source>
        <strain evidence="3">ATCC 36951</strain>
    </source>
</reference>
<evidence type="ECO:0000256" key="1">
    <source>
        <dbReference type="SAM" id="MobiDB-lite"/>
    </source>
</evidence>
<dbReference type="GO" id="GO:0003723">
    <property type="term" value="F:RNA binding"/>
    <property type="evidence" value="ECO:0007669"/>
    <property type="project" value="InterPro"/>
</dbReference>
<dbReference type="SUPFAM" id="SSF50249">
    <property type="entry name" value="Nucleic acid-binding proteins"/>
    <property type="match status" value="1"/>
</dbReference>
<name>A0A6A6CNF2_ZASCE</name>
<dbReference type="InterPro" id="IPR056625">
    <property type="entry name" value="SH3_CYT4"/>
</dbReference>
<dbReference type="InterPro" id="IPR012340">
    <property type="entry name" value="NA-bd_OB-fold"/>
</dbReference>